<evidence type="ECO:0000313" key="4">
    <source>
        <dbReference type="Proteomes" id="UP000177001"/>
    </source>
</evidence>
<evidence type="ECO:0000313" key="3">
    <source>
        <dbReference type="EMBL" id="OGI87136.1"/>
    </source>
</evidence>
<sequence length="168" mass="19293">MSKTYEALKRVEREQEIEKTLRDIGKRDAEIEESDNKTREDLRRALVALAEAEGKVSTEPEATFALTSAPAPVKTAAAEAPEEETATPVKSLKEKRNIFLEEMEEDEGWKMADEEADPEKVGGIAEIERRLRKEIAEDEKDKILEERLKEALKKKMQIKKNVEKLRKR</sequence>
<dbReference type="EMBL" id="MFUR01000005">
    <property type="protein sequence ID" value="OGI87136.1"/>
    <property type="molecule type" value="Genomic_DNA"/>
</dbReference>
<evidence type="ECO:0000256" key="1">
    <source>
        <dbReference type="SAM" id="Coils"/>
    </source>
</evidence>
<proteinExistence type="predicted"/>
<dbReference type="AlphaFoldDB" id="A0A1F6WZ07"/>
<organism evidence="3 4">
    <name type="scientific">Candidatus Nomurabacteria bacterium RIFCSPLOWO2_01_FULL_36_16</name>
    <dbReference type="NCBI Taxonomy" id="1801767"/>
    <lineage>
        <taxon>Bacteria</taxon>
        <taxon>Candidatus Nomuraibacteriota</taxon>
    </lineage>
</organism>
<feature type="region of interest" description="Disordered" evidence="2">
    <location>
        <begin position="70"/>
        <end position="89"/>
    </location>
</feature>
<reference evidence="3 4" key="1">
    <citation type="journal article" date="2016" name="Nat. Commun.">
        <title>Thousands of microbial genomes shed light on interconnected biogeochemical processes in an aquifer system.</title>
        <authorList>
            <person name="Anantharaman K."/>
            <person name="Brown C.T."/>
            <person name="Hug L.A."/>
            <person name="Sharon I."/>
            <person name="Castelle C.J."/>
            <person name="Probst A.J."/>
            <person name="Thomas B.C."/>
            <person name="Singh A."/>
            <person name="Wilkins M.J."/>
            <person name="Karaoz U."/>
            <person name="Brodie E.L."/>
            <person name="Williams K.H."/>
            <person name="Hubbard S.S."/>
            <person name="Banfield J.F."/>
        </authorList>
    </citation>
    <scope>NUCLEOTIDE SEQUENCE [LARGE SCALE GENOMIC DNA]</scope>
</reference>
<dbReference type="Proteomes" id="UP000177001">
    <property type="component" value="Unassembled WGS sequence"/>
</dbReference>
<protein>
    <submittedName>
        <fullName evidence="3">Uncharacterized protein</fullName>
    </submittedName>
</protein>
<comment type="caution">
    <text evidence="3">The sequence shown here is derived from an EMBL/GenBank/DDBJ whole genome shotgun (WGS) entry which is preliminary data.</text>
</comment>
<feature type="coiled-coil region" evidence="1">
    <location>
        <begin position="141"/>
        <end position="168"/>
    </location>
</feature>
<feature type="compositionally biased region" description="Low complexity" evidence="2">
    <location>
        <begin position="70"/>
        <end position="79"/>
    </location>
</feature>
<keyword evidence="1" id="KW-0175">Coiled coil</keyword>
<evidence type="ECO:0000256" key="2">
    <source>
        <dbReference type="SAM" id="MobiDB-lite"/>
    </source>
</evidence>
<accession>A0A1F6WZ07</accession>
<gene>
    <name evidence="3" type="ORF">A3A91_00510</name>
</gene>
<name>A0A1F6WZ07_9BACT</name>